<evidence type="ECO:0000256" key="3">
    <source>
        <dbReference type="ARBA" id="ARBA00023315"/>
    </source>
</evidence>
<dbReference type="PANTHER" id="PTHR18919:SF107">
    <property type="entry name" value="ACETYL-COA ACETYLTRANSFERASE, CYTOSOLIC"/>
    <property type="match status" value="1"/>
</dbReference>
<dbReference type="Proteomes" id="UP000515908">
    <property type="component" value="Chromosome 04"/>
</dbReference>
<keyword evidence="9" id="KW-1185">Reference proteome</keyword>
<reference evidence="8 9" key="1">
    <citation type="submission" date="2020-08" db="EMBL/GenBank/DDBJ databases">
        <authorList>
            <person name="Newling K."/>
            <person name="Davey J."/>
            <person name="Forrester S."/>
        </authorList>
    </citation>
    <scope>NUCLEOTIDE SEQUENCE [LARGE SCALE GENOMIC DNA]</scope>
    <source>
        <strain evidence="9">Crithidia deanei Carvalho (ATCC PRA-265)</strain>
    </source>
</reference>
<dbReference type="VEuPathDB" id="TriTrypDB:ADEAN_000233000"/>
<dbReference type="PANTHER" id="PTHR18919">
    <property type="entry name" value="ACETYL-COA C-ACYLTRANSFERASE"/>
    <property type="match status" value="1"/>
</dbReference>
<evidence type="ECO:0000313" key="8">
    <source>
        <dbReference type="EMBL" id="CAD2214877.1"/>
    </source>
</evidence>
<comment type="similarity">
    <text evidence="1 5">Belongs to the thiolase-like superfamily. Thiolase family.</text>
</comment>
<evidence type="ECO:0000256" key="1">
    <source>
        <dbReference type="ARBA" id="ARBA00010982"/>
    </source>
</evidence>
<dbReference type="NCBIfam" id="TIGR01930">
    <property type="entry name" value="AcCoA-C-Actrans"/>
    <property type="match status" value="1"/>
</dbReference>
<proteinExistence type="inferred from homology"/>
<feature type="domain" description="Thiolase N-terminal" evidence="6">
    <location>
        <begin position="4"/>
        <end position="266"/>
    </location>
</feature>
<evidence type="ECO:0000259" key="6">
    <source>
        <dbReference type="Pfam" id="PF00108"/>
    </source>
</evidence>
<dbReference type="CDD" id="cd00751">
    <property type="entry name" value="thiolase"/>
    <property type="match status" value="1"/>
</dbReference>
<dbReference type="SUPFAM" id="SSF53901">
    <property type="entry name" value="Thiolase-like"/>
    <property type="match status" value="2"/>
</dbReference>
<gene>
    <name evidence="8" type="ORF">ADEAN_000233000</name>
</gene>
<dbReference type="InterPro" id="IPR020617">
    <property type="entry name" value="Thiolase_C"/>
</dbReference>
<name>A0A7G2C7U1_9TRYP</name>
<keyword evidence="3 5" id="KW-0012">Acyltransferase</keyword>
<feature type="active site" description="Proton acceptor" evidence="4">
    <location>
        <position position="385"/>
    </location>
</feature>
<dbReference type="Gene3D" id="3.40.47.10">
    <property type="match status" value="1"/>
</dbReference>
<feature type="active site" description="Proton acceptor" evidence="4">
    <location>
        <position position="355"/>
    </location>
</feature>
<dbReference type="EMBL" id="LR877148">
    <property type="protein sequence ID" value="CAD2214877.1"/>
    <property type="molecule type" value="Genomic_DNA"/>
</dbReference>
<sequence length="400" mass="42870">MSKIVICGAARTPVGAIAGGLAPLQCIELGRIAAAEALKAAKCDVKNVEYVTFGHGMQDVRFMGSSKMVCDLIGTPVTTPATTVQENCASGGAAIHDIARRLLAGEIELGLAGGMESMSNAPRFLFAGRIAGQLYGSMELVDGIQGGLKDPTIVSKDYPDGTLMGVITDLLAEKYGVSRELQDQIAYNSHKNAFEAWEKGMFDYVTPVEVKQKKKTYTVSRDEGPKKLEMDYFTKQKPFFRKGGTVTVANSSSTNDAAACLVLATEKKAKDLNLPILAELHSWANIGVPKEWMGEGAFKVIPKLFQKTGLDVSKVDFFEMNEAFAAVVGAATKDLPELADLKKVNQWGSGISIGHPIGCTGVRQVVDMVHQLRKRDKKVGITSRCVGGGIGSGEVVVRYD</sequence>
<dbReference type="InterPro" id="IPR002155">
    <property type="entry name" value="Thiolase"/>
</dbReference>
<dbReference type="Pfam" id="PF00108">
    <property type="entry name" value="Thiolase_N"/>
    <property type="match status" value="1"/>
</dbReference>
<keyword evidence="2 5" id="KW-0808">Transferase</keyword>
<evidence type="ECO:0000256" key="5">
    <source>
        <dbReference type="RuleBase" id="RU003557"/>
    </source>
</evidence>
<evidence type="ECO:0000313" key="9">
    <source>
        <dbReference type="Proteomes" id="UP000515908"/>
    </source>
</evidence>
<dbReference type="GO" id="GO:0003985">
    <property type="term" value="F:acetyl-CoA C-acetyltransferase activity"/>
    <property type="evidence" value="ECO:0007669"/>
    <property type="project" value="TreeGrafter"/>
</dbReference>
<evidence type="ECO:0000256" key="2">
    <source>
        <dbReference type="ARBA" id="ARBA00022679"/>
    </source>
</evidence>
<accession>A0A7G2C7U1</accession>
<dbReference type="AlphaFoldDB" id="A0A7G2C7U1"/>
<organism evidence="8 9">
    <name type="scientific">Angomonas deanei</name>
    <dbReference type="NCBI Taxonomy" id="59799"/>
    <lineage>
        <taxon>Eukaryota</taxon>
        <taxon>Discoba</taxon>
        <taxon>Euglenozoa</taxon>
        <taxon>Kinetoplastea</taxon>
        <taxon>Metakinetoplastina</taxon>
        <taxon>Trypanosomatida</taxon>
        <taxon>Trypanosomatidae</taxon>
        <taxon>Strigomonadinae</taxon>
        <taxon>Angomonas</taxon>
    </lineage>
</organism>
<dbReference type="Pfam" id="PF02803">
    <property type="entry name" value="Thiolase_C"/>
    <property type="match status" value="1"/>
</dbReference>
<evidence type="ECO:0000259" key="7">
    <source>
        <dbReference type="Pfam" id="PF02803"/>
    </source>
</evidence>
<dbReference type="PIRSF" id="PIRSF000429">
    <property type="entry name" value="Ac-CoA_Ac_transf"/>
    <property type="match status" value="1"/>
</dbReference>
<dbReference type="GO" id="GO:0006635">
    <property type="term" value="P:fatty acid beta-oxidation"/>
    <property type="evidence" value="ECO:0007669"/>
    <property type="project" value="TreeGrafter"/>
</dbReference>
<feature type="domain" description="Thiolase C-terminal" evidence="7">
    <location>
        <begin position="275"/>
        <end position="397"/>
    </location>
</feature>
<dbReference type="OrthoDB" id="5404651at2759"/>
<evidence type="ECO:0000256" key="4">
    <source>
        <dbReference type="PIRSR" id="PIRSR000429-1"/>
    </source>
</evidence>
<protein>
    <submittedName>
        <fullName evidence="8">Thiolase, N-terminal domain/Beta-ketoacyl synthase, N-terminal domain/Thiolase, C-terminal domain containing protein, putative</fullName>
    </submittedName>
</protein>
<dbReference type="InterPro" id="IPR020616">
    <property type="entry name" value="Thiolase_N"/>
</dbReference>
<dbReference type="InterPro" id="IPR016039">
    <property type="entry name" value="Thiolase-like"/>
</dbReference>
<feature type="active site" description="Acyl-thioester intermediate" evidence="4">
    <location>
        <position position="88"/>
    </location>
</feature>